<proteinExistence type="predicted"/>
<keyword evidence="1" id="KW-0812">Transmembrane</keyword>
<name>A0ABW1LNN0_9ACTN</name>
<keyword evidence="1" id="KW-1133">Transmembrane helix</keyword>
<accession>A0ABW1LNN0</accession>
<keyword evidence="1" id="KW-0472">Membrane</keyword>
<sequence length="388" mass="41869">MKTPPVKIPEDSDFRSRLRSAAVTARVGTWLGICFGICFATGLISHYSQNVSQPIPFPTSPSWGYRVTQGLHVITGTAAVPLLLVKLWSVYPRLFIRPPRDVRKLLLEVLERGSIAVLVAGAIFQLASGLANSAQWYPWSFSFRSTHYAIAWITIGALVVHIAVKLPIIRGALTSDVEDTTYDRPSATEPGPISRRGLLRTTWLAAGVAVLVTAGSTVPLLRKVSVLGVRSGDGPQDVPINKSAAAAKVAPAATSAAYRFTVAYGEQEVSMTRDELLAMEQTTETLPIACVEGWSASGDWTGVRVRTLLDLVDAPKGSEVQVLSLQESGPYKHTVLQGNFADDDRTLLALALNGEPLALDHGYPARLIAPNRPGVLQTKWVARLEVTT</sequence>
<protein>
    <submittedName>
        <fullName evidence="3">Molybdopterin-dependent oxidoreductase</fullName>
    </submittedName>
</protein>
<evidence type="ECO:0000313" key="3">
    <source>
        <dbReference type="EMBL" id="MFC6045036.1"/>
    </source>
</evidence>
<dbReference type="PANTHER" id="PTHR43032:SF2">
    <property type="entry name" value="BLL0505 PROTEIN"/>
    <property type="match status" value="1"/>
</dbReference>
<evidence type="ECO:0000256" key="1">
    <source>
        <dbReference type="SAM" id="Phobius"/>
    </source>
</evidence>
<dbReference type="InterPro" id="IPR036374">
    <property type="entry name" value="OxRdtase_Mopterin-bd_sf"/>
</dbReference>
<reference evidence="4" key="1">
    <citation type="journal article" date="2019" name="Int. J. Syst. Evol. Microbiol.">
        <title>The Global Catalogue of Microorganisms (GCM) 10K type strain sequencing project: providing services to taxonomists for standard genome sequencing and annotation.</title>
        <authorList>
            <consortium name="The Broad Institute Genomics Platform"/>
            <consortium name="The Broad Institute Genome Sequencing Center for Infectious Disease"/>
            <person name="Wu L."/>
            <person name="Ma J."/>
        </authorList>
    </citation>
    <scope>NUCLEOTIDE SEQUENCE [LARGE SCALE GENOMIC DNA]</scope>
    <source>
        <strain evidence="4">CCUG 54522</strain>
    </source>
</reference>
<dbReference type="PANTHER" id="PTHR43032">
    <property type="entry name" value="PROTEIN-METHIONINE-SULFOXIDE REDUCTASE"/>
    <property type="match status" value="1"/>
</dbReference>
<feature type="transmembrane region" description="Helical" evidence="1">
    <location>
        <begin position="27"/>
        <end position="47"/>
    </location>
</feature>
<gene>
    <name evidence="3" type="ORF">ACFPYL_18255</name>
</gene>
<feature type="transmembrane region" description="Helical" evidence="1">
    <location>
        <begin position="67"/>
        <end position="88"/>
    </location>
</feature>
<dbReference type="InterPro" id="IPR016174">
    <property type="entry name" value="Di-haem_cyt_TM"/>
</dbReference>
<feature type="transmembrane region" description="Helical" evidence="1">
    <location>
        <begin position="147"/>
        <end position="164"/>
    </location>
</feature>
<dbReference type="EMBL" id="JBHSRJ010000008">
    <property type="protein sequence ID" value="MFC6045036.1"/>
    <property type="molecule type" value="Genomic_DNA"/>
</dbReference>
<dbReference type="InterPro" id="IPR000572">
    <property type="entry name" value="OxRdtase_Mopterin-bd_dom"/>
</dbReference>
<feature type="domain" description="Oxidoreductase molybdopterin-binding" evidence="2">
    <location>
        <begin position="251"/>
        <end position="387"/>
    </location>
</feature>
<organism evidence="3 4">
    <name type="scientific">Nocardioides hankookensis</name>
    <dbReference type="NCBI Taxonomy" id="443157"/>
    <lineage>
        <taxon>Bacteria</taxon>
        <taxon>Bacillati</taxon>
        <taxon>Actinomycetota</taxon>
        <taxon>Actinomycetes</taxon>
        <taxon>Propionibacteriales</taxon>
        <taxon>Nocardioidaceae</taxon>
        <taxon>Nocardioides</taxon>
    </lineage>
</organism>
<dbReference type="Pfam" id="PF00174">
    <property type="entry name" value="Oxidored_molyb"/>
    <property type="match status" value="1"/>
</dbReference>
<evidence type="ECO:0000313" key="4">
    <source>
        <dbReference type="Proteomes" id="UP001596135"/>
    </source>
</evidence>
<dbReference type="Proteomes" id="UP001596135">
    <property type="component" value="Unassembled WGS sequence"/>
</dbReference>
<comment type="caution">
    <text evidence="3">The sequence shown here is derived from an EMBL/GenBank/DDBJ whole genome shotgun (WGS) entry which is preliminary data.</text>
</comment>
<dbReference type="RefSeq" id="WP_379157496.1">
    <property type="nucleotide sequence ID" value="NZ_JBHSRJ010000008.1"/>
</dbReference>
<dbReference type="CDD" id="cd00321">
    <property type="entry name" value="SO_family_Moco"/>
    <property type="match status" value="1"/>
</dbReference>
<feature type="transmembrane region" description="Helical" evidence="1">
    <location>
        <begin position="109"/>
        <end position="127"/>
    </location>
</feature>
<dbReference type="SUPFAM" id="SSF56524">
    <property type="entry name" value="Oxidoreductase molybdopterin-binding domain"/>
    <property type="match status" value="1"/>
</dbReference>
<dbReference type="Gene3D" id="3.90.420.10">
    <property type="entry name" value="Oxidoreductase, molybdopterin-binding domain"/>
    <property type="match status" value="1"/>
</dbReference>
<dbReference type="SUPFAM" id="SSF81342">
    <property type="entry name" value="Transmembrane di-heme cytochromes"/>
    <property type="match status" value="1"/>
</dbReference>
<keyword evidence="4" id="KW-1185">Reference proteome</keyword>
<evidence type="ECO:0000259" key="2">
    <source>
        <dbReference type="Pfam" id="PF00174"/>
    </source>
</evidence>
<feature type="transmembrane region" description="Helical" evidence="1">
    <location>
        <begin position="203"/>
        <end position="221"/>
    </location>
</feature>